<organism evidence="1 2">
    <name type="scientific">Streptomyces lydicus</name>
    <dbReference type="NCBI Taxonomy" id="47763"/>
    <lineage>
        <taxon>Bacteria</taxon>
        <taxon>Bacillati</taxon>
        <taxon>Actinomycetota</taxon>
        <taxon>Actinomycetes</taxon>
        <taxon>Kitasatosporales</taxon>
        <taxon>Streptomycetaceae</taxon>
        <taxon>Streptomyces</taxon>
    </lineage>
</organism>
<keyword evidence="2" id="KW-1185">Reference proteome</keyword>
<dbReference type="Proteomes" id="UP000094094">
    <property type="component" value="Chromosome"/>
</dbReference>
<protein>
    <submittedName>
        <fullName evidence="1">Uncharacterized protein</fullName>
    </submittedName>
</protein>
<dbReference type="OrthoDB" id="22038at2"/>
<dbReference type="Pfam" id="PF20329">
    <property type="entry name" value="DUF6624"/>
    <property type="match status" value="1"/>
</dbReference>
<accession>A0A1D7VF02</accession>
<dbReference type="InterPro" id="IPR046732">
    <property type="entry name" value="DUF6624"/>
</dbReference>
<sequence length="186" mass="20395">MSASRPSQPQIPLALLDLKRRHQAAQEQAAPPAHEADQIALREVEDKATETLRQIIAAHGWTGRSLVGEIGAAAAWWIAQHATANPEFQQHALALVEGAVHVGEATPKQVAYLTDRRRIIAGQPQLYGTQFSYMQTGTPVPYAIDDPDELDARRAEMGLEPFDVFEVLIRTLYPPLEPPTAESTAC</sequence>
<name>A0A1D7VF02_9ACTN</name>
<proteinExistence type="predicted"/>
<dbReference type="AlphaFoldDB" id="A0A1D7VF02"/>
<reference evidence="1 2" key="1">
    <citation type="submission" date="2016-09" db="EMBL/GenBank/DDBJ databases">
        <title>Complete genome sequencing of Streptomyces lydicus 103 and metabolic pathways analysis of antibiotic biosynthesis.</title>
        <authorList>
            <person name="Jia N."/>
            <person name="Ding M.-Z."/>
            <person name="Gao F."/>
            <person name="Yuan Y.-J."/>
        </authorList>
    </citation>
    <scope>NUCLEOTIDE SEQUENCE [LARGE SCALE GENOMIC DNA]</scope>
    <source>
        <strain evidence="1 2">103</strain>
    </source>
</reference>
<dbReference type="EMBL" id="CP017157">
    <property type="protein sequence ID" value="AOP45345.1"/>
    <property type="molecule type" value="Genomic_DNA"/>
</dbReference>
<dbReference type="KEGG" id="slc:SL103_02995"/>
<evidence type="ECO:0000313" key="1">
    <source>
        <dbReference type="EMBL" id="AOP45345.1"/>
    </source>
</evidence>
<evidence type="ECO:0000313" key="2">
    <source>
        <dbReference type="Proteomes" id="UP000094094"/>
    </source>
</evidence>
<gene>
    <name evidence="1" type="ORF">SL103_02995</name>
</gene>